<dbReference type="Pfam" id="PF13428">
    <property type="entry name" value="TPR_14"/>
    <property type="match status" value="1"/>
</dbReference>
<feature type="transmembrane region" description="Helical" evidence="3">
    <location>
        <begin position="201"/>
        <end position="230"/>
    </location>
</feature>
<feature type="transmembrane region" description="Helical" evidence="3">
    <location>
        <begin position="372"/>
        <end position="389"/>
    </location>
</feature>
<name>A0ABX8BAX1_9BACT</name>
<feature type="transmembrane region" description="Helical" evidence="3">
    <location>
        <begin position="147"/>
        <end position="169"/>
    </location>
</feature>
<evidence type="ECO:0000256" key="3">
    <source>
        <dbReference type="SAM" id="Phobius"/>
    </source>
</evidence>
<dbReference type="InterPro" id="IPR052346">
    <property type="entry name" value="O-mannosyl-transferase_TMTC"/>
</dbReference>
<proteinExistence type="predicted"/>
<evidence type="ECO:0000256" key="1">
    <source>
        <dbReference type="ARBA" id="ARBA00022737"/>
    </source>
</evidence>
<keyword evidence="1" id="KW-0677">Repeat</keyword>
<evidence type="ECO:0000313" key="5">
    <source>
        <dbReference type="Proteomes" id="UP000676506"/>
    </source>
</evidence>
<organism evidence="4 5">
    <name type="scientific">Chloracidobacterium validum</name>
    <dbReference type="NCBI Taxonomy" id="2821543"/>
    <lineage>
        <taxon>Bacteria</taxon>
        <taxon>Pseudomonadati</taxon>
        <taxon>Acidobacteriota</taxon>
        <taxon>Terriglobia</taxon>
        <taxon>Terriglobales</taxon>
        <taxon>Acidobacteriaceae</taxon>
        <taxon>Chloracidobacterium</taxon>
    </lineage>
</organism>
<dbReference type="SMART" id="SM00028">
    <property type="entry name" value="TPR"/>
    <property type="match status" value="3"/>
</dbReference>
<accession>A0ABX8BAX1</accession>
<dbReference type="SUPFAM" id="SSF48452">
    <property type="entry name" value="TPR-like"/>
    <property type="match status" value="1"/>
</dbReference>
<gene>
    <name evidence="4" type="ORF">J8C06_00100</name>
</gene>
<dbReference type="EMBL" id="CP072648">
    <property type="protein sequence ID" value="QUW02890.1"/>
    <property type="molecule type" value="Genomic_DNA"/>
</dbReference>
<dbReference type="PANTHER" id="PTHR44227">
    <property type="match status" value="1"/>
</dbReference>
<sequence>MPLRESWLNTRDGRRQWWWLVIILLTVALLYAPTLSYERVFDDHLQIEENLHIRSWRFLGRAFTDHVWSGQPGYALTNSYRPLYLVWMTANYALFGEDPRGWHTTSVLLYLAAVGGVWWLAGKLLGTGFERIAATAVFAVHPVHVESVAWIASFPDALLMVLFTLAVGWHGQAAGWMPSQGFAEASVPSGWQWAIANRHNWFSAAALAGALLTKEFAVFWWPMVFLLHLAGRSGNWGQRGRAALQSLWLHAVVMAGYIVARRLALPGVFEGTPYLTWTTVALTAPLVLWNYLRLLVWPVGLRLEYELAYVTSPMMPAFWLPLLGLAAVGSLALWALRRHPLALTWFVWIGLPLLPTLNLRHFRPQEFLHDRYLFLPSLGFALLFGWGLARLTSCLVSPETQATARLAVIAVVLAGYGWLTARQVPYWRNDLALYARILQFHPDNVFALGNLSDTLRAQGRLDEAIAALERAYARAPNERRLAHALSNAYCQAGRFDRAIQTLAPWMTGDEESLNRPGACYDYGYALLAVGRAPEARPYLERAARLAPDDAQVWLILAEARRALGLCMEAAAAYDEASRHAPDRADIAQRRDELAQECP</sequence>
<keyword evidence="5" id="KW-1185">Reference proteome</keyword>
<keyword evidence="3" id="KW-0472">Membrane</keyword>
<protein>
    <submittedName>
        <fullName evidence="4">Tetratricopeptide repeat protein</fullName>
    </submittedName>
</protein>
<dbReference type="PANTHER" id="PTHR44227:SF3">
    <property type="entry name" value="PROTEIN O-MANNOSYL-TRANSFERASE TMTC4"/>
    <property type="match status" value="1"/>
</dbReference>
<dbReference type="Proteomes" id="UP000676506">
    <property type="component" value="Chromosome 1"/>
</dbReference>
<feature type="transmembrane region" description="Helical" evidence="3">
    <location>
        <begin position="242"/>
        <end position="260"/>
    </location>
</feature>
<dbReference type="InterPro" id="IPR019734">
    <property type="entry name" value="TPR_rpt"/>
</dbReference>
<keyword evidence="3" id="KW-0812">Transmembrane</keyword>
<dbReference type="RefSeq" id="WP_211428781.1">
    <property type="nucleotide sequence ID" value="NZ_CP072648.1"/>
</dbReference>
<dbReference type="Pfam" id="PF14559">
    <property type="entry name" value="TPR_19"/>
    <property type="match status" value="1"/>
</dbReference>
<feature type="transmembrane region" description="Helical" evidence="3">
    <location>
        <begin position="17"/>
        <end position="35"/>
    </location>
</feature>
<dbReference type="InterPro" id="IPR011990">
    <property type="entry name" value="TPR-like_helical_dom_sf"/>
</dbReference>
<feature type="transmembrane region" description="Helical" evidence="3">
    <location>
        <begin position="317"/>
        <end position="336"/>
    </location>
</feature>
<feature type="transmembrane region" description="Helical" evidence="3">
    <location>
        <begin position="342"/>
        <end position="360"/>
    </location>
</feature>
<dbReference type="Gene3D" id="1.25.40.10">
    <property type="entry name" value="Tetratricopeptide repeat domain"/>
    <property type="match status" value="2"/>
</dbReference>
<feature type="transmembrane region" description="Helical" evidence="3">
    <location>
        <begin position="275"/>
        <end position="296"/>
    </location>
</feature>
<reference evidence="4 5" key="1">
    <citation type="submission" date="2021-03" db="EMBL/GenBank/DDBJ databases">
        <title>Genomic and phenotypic characterization of Chloracidobacterium isolates provides evidence for multiple species.</title>
        <authorList>
            <person name="Saini M.K."/>
            <person name="Costas A.M.G."/>
            <person name="Tank M."/>
            <person name="Bryant D.A."/>
        </authorList>
    </citation>
    <scope>NUCLEOTIDE SEQUENCE [LARGE SCALE GENOMIC DNA]</scope>
    <source>
        <strain evidence="4 5">BV2-C</strain>
    </source>
</reference>
<keyword evidence="2" id="KW-0802">TPR repeat</keyword>
<evidence type="ECO:0000256" key="2">
    <source>
        <dbReference type="ARBA" id="ARBA00022803"/>
    </source>
</evidence>
<evidence type="ECO:0000313" key="4">
    <source>
        <dbReference type="EMBL" id="QUW02890.1"/>
    </source>
</evidence>
<keyword evidence="3" id="KW-1133">Transmembrane helix</keyword>
<feature type="transmembrane region" description="Helical" evidence="3">
    <location>
        <begin position="107"/>
        <end position="126"/>
    </location>
</feature>
<feature type="transmembrane region" description="Helical" evidence="3">
    <location>
        <begin position="401"/>
        <end position="419"/>
    </location>
</feature>